<evidence type="ECO:0000256" key="8">
    <source>
        <dbReference type="ARBA" id="ARBA00022801"/>
    </source>
</evidence>
<keyword evidence="21" id="KW-1185">Reference proteome</keyword>
<evidence type="ECO:0000256" key="14">
    <source>
        <dbReference type="ARBA" id="ARBA00034532"/>
    </source>
</evidence>
<evidence type="ECO:0000256" key="18">
    <source>
        <dbReference type="SAM" id="MobiDB-lite"/>
    </source>
</evidence>
<comment type="caution">
    <text evidence="20">The sequence shown here is derived from an EMBL/GenBank/DDBJ whole genome shotgun (WGS) entry which is preliminary data.</text>
</comment>
<keyword evidence="6" id="KW-0677">Repeat</keyword>
<accession>A0A261XWK7</accession>
<keyword evidence="8" id="KW-0378">Hydrolase</keyword>
<dbReference type="FunFam" id="3.40.50.300:FF:000149">
    <property type="entry name" value="Nuclear valosin-containing protein-like"/>
    <property type="match status" value="1"/>
</dbReference>
<evidence type="ECO:0000256" key="5">
    <source>
        <dbReference type="ARBA" id="ARBA00022593"/>
    </source>
</evidence>
<proteinExistence type="inferred from homology"/>
<evidence type="ECO:0000256" key="3">
    <source>
        <dbReference type="ARBA" id="ARBA00022448"/>
    </source>
</evidence>
<dbReference type="GO" id="GO:0016558">
    <property type="term" value="P:protein import into peroxisome matrix"/>
    <property type="evidence" value="ECO:0007669"/>
    <property type="project" value="TreeGrafter"/>
</dbReference>
<keyword evidence="11" id="KW-0472">Membrane</keyword>
<dbReference type="CDD" id="cd19526">
    <property type="entry name" value="RecA-like_PEX1_r2"/>
    <property type="match status" value="1"/>
</dbReference>
<evidence type="ECO:0000256" key="4">
    <source>
        <dbReference type="ARBA" id="ARBA00022490"/>
    </source>
</evidence>
<evidence type="ECO:0000256" key="13">
    <source>
        <dbReference type="ARBA" id="ARBA00032509"/>
    </source>
</evidence>
<comment type="catalytic activity">
    <reaction evidence="16">
        <text>ATP + H2O = ADP + phosphate + H(+)</text>
        <dbReference type="Rhea" id="RHEA:13065"/>
        <dbReference type="ChEBI" id="CHEBI:15377"/>
        <dbReference type="ChEBI" id="CHEBI:15378"/>
        <dbReference type="ChEBI" id="CHEBI:30616"/>
        <dbReference type="ChEBI" id="CHEBI:43474"/>
        <dbReference type="ChEBI" id="CHEBI:456216"/>
    </reaction>
    <physiologicalReaction direction="left-to-right" evidence="16">
        <dbReference type="Rhea" id="RHEA:13066"/>
    </physiologicalReaction>
</comment>
<feature type="region of interest" description="Disordered" evidence="18">
    <location>
        <begin position="198"/>
        <end position="219"/>
    </location>
</feature>
<evidence type="ECO:0000256" key="1">
    <source>
        <dbReference type="ARBA" id="ARBA00004514"/>
    </source>
</evidence>
<dbReference type="InterPro" id="IPR009010">
    <property type="entry name" value="Asp_de-COase-like_dom_sf"/>
</dbReference>
<sequence length="1249" mass="135865">MPRQLGVVYTPLKSCLINLPPTWVTALLDQGKVPQNITLELTWTPRSSSSPQKAYVGWTGAASSGKSSGSLPNPSAQSRSEDTIEIDPQFAQGLGLADGAKVQIAFPKPIPGIASSIHVEPFSADDWEIMELHAGYLEENLLAQLRVVWVGEIVTVWIHGRTLVRLKVVETSPALPCVRLDTNVEVIVAPKVRRAPAAGASDTKEIHATHTTHSTDESQMPFKVGKSKLYRLQPPESVTSELDGTSDSFKLPYFTLSHPSSHIFASSTSTSVTQRTPGVNIRISRPIPAYELDSNAKDSLSEDGRSGHDAQKVGGPTLPNGEGSAESDEVMKPHVQKQLYMLAFPDERVPEGHLLFVERRKDDLGYVCSPLMQLDLESMDVVLVANVVGTGQTTKALIVRKCVNNNSKDGLGSSNKALRLGAGQNASSKVASETQRRELCQKIKGTLAQGFPLILTHGMRIAVPPQISDPLPDPTEYMITLSNESSGISGAMHSLVGGLTDGLSDGRMSNKVSSSGGISADIDIFSTIPDQDALEKLGVEIGRDVWIADAKRFDADNENGIRKPHILGGVNGVLDKFKEYIGGYLGRSAVTKTLGITSSGGILLTGGHGSGKTAITNAIINHLRADTISLACEISGAEHADDRVPAFREKLLRWFDMATWHSPSILVFDNLDRIIPAEVEHADSFRSRQLAEVFLQCCMQYRKHQQNFLILATSQHQQSIHPLLVTSHLFSELLHIQPPNKQERKEILEALLAGGSDICKRSLSREDERKKPGGLDLVSVASDTEGYSAADLQSLVERSVHEAAVRNIKAIRERQKKSHKSNDESPSIPTGVNGIDHIPTSSITAPVAGSEGMSDFLLTQEDFEKARKGFVPASLRGVKLQTSQVGWADIGGLRETKKTLLETLEWPTKYASIFQSCPLRLRSGLLLYGYPGCGKTLLASAVAKECGLNFISVKGPELLNKYIGASEKSVRDLFERAQAARPCVLFFDEFDSIAPKRGHDSTGVTDRVVNQMLTQMDGAEGLEGVYVLAATSRPDLIDSALLRPGRLDKSLLCGIPDFEDRLEILQSLALKMSLDPSVDLRFYAEKTEGLTGADLQAFFYNAHLEAIHDNINKEQLEKQLQARKNDDDQQATSEFFTFKLDDSTTARKLTLAEKGHISDRLSKIRNSSTRAKNATPNGVTASPSQATADGHVVITAIHLDRSLASTRPSISPEERFRFDMIYHEFVTGRSGEMPSGEGAKGIGKRTTLG</sequence>
<comment type="subcellular location">
    <subcellularLocation>
        <location evidence="1">Cytoplasm</location>
        <location evidence="1">Cytosol</location>
    </subcellularLocation>
    <subcellularLocation>
        <location evidence="15">Peroxisome membrane</location>
    </subcellularLocation>
</comment>
<dbReference type="Pfam" id="PF09262">
    <property type="entry name" value="PEX-1N"/>
    <property type="match status" value="1"/>
</dbReference>
<comment type="similarity">
    <text evidence="2">Belongs to the AAA ATPase family.</text>
</comment>
<keyword evidence="9" id="KW-0067">ATP-binding</keyword>
<keyword evidence="3" id="KW-0813">Transport</keyword>
<evidence type="ECO:0000256" key="9">
    <source>
        <dbReference type="ARBA" id="ARBA00022840"/>
    </source>
</evidence>
<feature type="compositionally biased region" description="Low complexity" evidence="18">
    <location>
        <begin position="60"/>
        <end position="70"/>
    </location>
</feature>
<dbReference type="InterPro" id="IPR027417">
    <property type="entry name" value="P-loop_NTPase"/>
</dbReference>
<dbReference type="Pfam" id="PF00004">
    <property type="entry name" value="AAA"/>
    <property type="match status" value="2"/>
</dbReference>
<evidence type="ECO:0000259" key="19">
    <source>
        <dbReference type="SMART" id="SM00382"/>
    </source>
</evidence>
<feature type="region of interest" description="Disordered" evidence="18">
    <location>
        <begin position="812"/>
        <end position="836"/>
    </location>
</feature>
<dbReference type="GO" id="GO:0005829">
    <property type="term" value="C:cytosol"/>
    <property type="evidence" value="ECO:0007669"/>
    <property type="project" value="UniProtKB-SubCell"/>
</dbReference>
<keyword evidence="5" id="KW-0962">Peroxisome biogenesis</keyword>
<dbReference type="PROSITE" id="PS00674">
    <property type="entry name" value="AAA"/>
    <property type="match status" value="1"/>
</dbReference>
<dbReference type="PANTHER" id="PTHR23077">
    <property type="entry name" value="AAA-FAMILY ATPASE"/>
    <property type="match status" value="1"/>
</dbReference>
<dbReference type="AlphaFoldDB" id="A0A261XWK7"/>
<dbReference type="InterPro" id="IPR029067">
    <property type="entry name" value="CDC48_domain_2-like_sf"/>
</dbReference>
<protein>
    <recommendedName>
        <fullName evidence="14">Peroxisomal ATPase PEX1</fullName>
    </recommendedName>
    <alternativeName>
        <fullName evidence="13">Peroxin-1</fullName>
    </alternativeName>
</protein>
<organism evidence="20 21">
    <name type="scientific">Bifiguratus adelaidae</name>
    <dbReference type="NCBI Taxonomy" id="1938954"/>
    <lineage>
        <taxon>Eukaryota</taxon>
        <taxon>Fungi</taxon>
        <taxon>Fungi incertae sedis</taxon>
        <taxon>Mucoromycota</taxon>
        <taxon>Mucoromycotina</taxon>
        <taxon>Endogonomycetes</taxon>
        <taxon>Endogonales</taxon>
        <taxon>Endogonales incertae sedis</taxon>
        <taxon>Bifiguratus</taxon>
    </lineage>
</organism>
<dbReference type="Gene3D" id="2.40.40.20">
    <property type="match status" value="1"/>
</dbReference>
<evidence type="ECO:0000256" key="12">
    <source>
        <dbReference type="ARBA" id="ARBA00023140"/>
    </source>
</evidence>
<dbReference type="PANTHER" id="PTHR23077:SF12">
    <property type="entry name" value="PEROXISOMAL ATPASE PEX1"/>
    <property type="match status" value="1"/>
</dbReference>
<dbReference type="Proteomes" id="UP000242875">
    <property type="component" value="Unassembled WGS sequence"/>
</dbReference>
<dbReference type="OrthoDB" id="2187at2759"/>
<name>A0A261XWK7_9FUNG</name>
<feature type="compositionally biased region" description="Basic and acidic residues" evidence="18">
    <location>
        <begin position="296"/>
        <end position="311"/>
    </location>
</feature>
<evidence type="ECO:0000256" key="11">
    <source>
        <dbReference type="ARBA" id="ARBA00023136"/>
    </source>
</evidence>
<keyword evidence="12" id="KW-0576">Peroxisome</keyword>
<keyword evidence="4" id="KW-0963">Cytoplasm</keyword>
<feature type="domain" description="AAA+ ATPase" evidence="19">
    <location>
        <begin position="921"/>
        <end position="1057"/>
    </location>
</feature>
<dbReference type="GO" id="GO:0005778">
    <property type="term" value="C:peroxisomal membrane"/>
    <property type="evidence" value="ECO:0007669"/>
    <property type="project" value="UniProtKB-SubCell"/>
</dbReference>
<dbReference type="SUPFAM" id="SSF50692">
    <property type="entry name" value="ADC-like"/>
    <property type="match status" value="1"/>
</dbReference>
<dbReference type="SUPFAM" id="SSF54585">
    <property type="entry name" value="Cdc48 domain 2-like"/>
    <property type="match status" value="1"/>
</dbReference>
<dbReference type="FunFam" id="1.10.8.60:FF:000105">
    <property type="entry name" value="PeRoXisome assembly factor"/>
    <property type="match status" value="1"/>
</dbReference>
<gene>
    <name evidence="20" type="ORF">BZG36_03349</name>
</gene>
<feature type="domain" description="AAA+ ATPase" evidence="19">
    <location>
        <begin position="598"/>
        <end position="740"/>
    </location>
</feature>
<feature type="region of interest" description="Disordered" evidence="18">
    <location>
        <begin position="45"/>
        <end position="82"/>
    </location>
</feature>
<evidence type="ECO:0000256" key="6">
    <source>
        <dbReference type="ARBA" id="ARBA00022737"/>
    </source>
</evidence>
<dbReference type="Pfam" id="PF17862">
    <property type="entry name" value="AAA_lid_3"/>
    <property type="match status" value="2"/>
</dbReference>
<dbReference type="Gene3D" id="1.10.8.60">
    <property type="match status" value="2"/>
</dbReference>
<dbReference type="SMART" id="SM00382">
    <property type="entry name" value="AAA"/>
    <property type="match status" value="2"/>
</dbReference>
<dbReference type="EMBL" id="MVBO01000127">
    <property type="protein sequence ID" value="OZJ02749.1"/>
    <property type="molecule type" value="Genomic_DNA"/>
</dbReference>
<evidence type="ECO:0000256" key="7">
    <source>
        <dbReference type="ARBA" id="ARBA00022741"/>
    </source>
</evidence>
<dbReference type="GO" id="GO:0016887">
    <property type="term" value="F:ATP hydrolysis activity"/>
    <property type="evidence" value="ECO:0007669"/>
    <property type="project" value="InterPro"/>
</dbReference>
<comment type="subunit">
    <text evidence="17">Interacts with PEX6; forming the PEX1-PEX6 AAA ATPase complex, which is composed of a heterohexamer formed by a trimer of PEX1-PEX6 dimers.</text>
</comment>
<evidence type="ECO:0000256" key="17">
    <source>
        <dbReference type="ARBA" id="ARBA00064205"/>
    </source>
</evidence>
<evidence type="ECO:0000256" key="15">
    <source>
        <dbReference type="ARBA" id="ARBA00046271"/>
    </source>
</evidence>
<keyword evidence="7" id="KW-0547">Nucleotide-binding</keyword>
<dbReference type="InterPro" id="IPR041569">
    <property type="entry name" value="AAA_lid_3"/>
</dbReference>
<dbReference type="Gene3D" id="3.40.50.300">
    <property type="entry name" value="P-loop containing nucleotide triphosphate hydrolases"/>
    <property type="match status" value="2"/>
</dbReference>
<dbReference type="InterPro" id="IPR003959">
    <property type="entry name" value="ATPase_AAA_core"/>
</dbReference>
<feature type="compositionally biased region" description="Basic and acidic residues" evidence="18">
    <location>
        <begin position="202"/>
        <end position="216"/>
    </location>
</feature>
<evidence type="ECO:0000256" key="10">
    <source>
        <dbReference type="ARBA" id="ARBA00022927"/>
    </source>
</evidence>
<dbReference type="InterPro" id="IPR003960">
    <property type="entry name" value="ATPase_AAA_CS"/>
</dbReference>
<feature type="region of interest" description="Disordered" evidence="18">
    <location>
        <begin position="1229"/>
        <end position="1249"/>
    </location>
</feature>
<dbReference type="SUPFAM" id="SSF52540">
    <property type="entry name" value="P-loop containing nucleoside triphosphate hydrolases"/>
    <property type="match status" value="2"/>
</dbReference>
<keyword evidence="10" id="KW-0653">Protein transport</keyword>
<dbReference type="InterPro" id="IPR003593">
    <property type="entry name" value="AAA+_ATPase"/>
</dbReference>
<evidence type="ECO:0000256" key="2">
    <source>
        <dbReference type="ARBA" id="ARBA00006914"/>
    </source>
</evidence>
<dbReference type="GO" id="GO:0005524">
    <property type="term" value="F:ATP binding"/>
    <property type="evidence" value="ECO:0007669"/>
    <property type="project" value="UniProtKB-KW"/>
</dbReference>
<dbReference type="InterPro" id="IPR015342">
    <property type="entry name" value="PEX1-N_C-lobe"/>
</dbReference>
<feature type="region of interest" description="Disordered" evidence="18">
    <location>
        <begin position="296"/>
        <end position="329"/>
    </location>
</feature>
<dbReference type="InterPro" id="IPR050168">
    <property type="entry name" value="AAA_ATPase_domain"/>
</dbReference>
<evidence type="ECO:0000256" key="16">
    <source>
        <dbReference type="ARBA" id="ARBA00048778"/>
    </source>
</evidence>
<reference evidence="20 21" key="1">
    <citation type="journal article" date="2017" name="Mycologia">
        <title>Bifiguratus adelaidae, gen. et sp. nov., a new member of Mucoromycotina in endophytic and soil-dwelling habitats.</title>
        <authorList>
            <person name="Torres-Cruz T.J."/>
            <person name="Billingsley Tobias T.L."/>
            <person name="Almatruk M."/>
            <person name="Hesse C."/>
            <person name="Kuske C.R."/>
            <person name="Desiro A."/>
            <person name="Benucci G.M."/>
            <person name="Bonito G."/>
            <person name="Stajich J.E."/>
            <person name="Dunlap C."/>
            <person name="Arnold A.E."/>
            <person name="Porras-Alfaro A."/>
        </authorList>
    </citation>
    <scope>NUCLEOTIDE SEQUENCE [LARGE SCALE GENOMIC DNA]</scope>
    <source>
        <strain evidence="20 21">AZ0501</strain>
    </source>
</reference>
<evidence type="ECO:0000313" key="21">
    <source>
        <dbReference type="Proteomes" id="UP000242875"/>
    </source>
</evidence>
<evidence type="ECO:0000313" key="20">
    <source>
        <dbReference type="EMBL" id="OZJ02749.1"/>
    </source>
</evidence>
<dbReference type="Gene3D" id="3.10.330.10">
    <property type="match status" value="1"/>
</dbReference>